<proteinExistence type="predicted"/>
<comment type="caution">
    <text evidence="3">The sequence shown here is derived from an EMBL/GenBank/DDBJ whole genome shotgun (WGS) entry which is preliminary data.</text>
</comment>
<organism evidence="3 4">
    <name type="scientific">Orchesella cincta</name>
    <name type="common">Springtail</name>
    <name type="synonym">Podura cincta</name>
    <dbReference type="NCBI Taxonomy" id="48709"/>
    <lineage>
        <taxon>Eukaryota</taxon>
        <taxon>Metazoa</taxon>
        <taxon>Ecdysozoa</taxon>
        <taxon>Arthropoda</taxon>
        <taxon>Hexapoda</taxon>
        <taxon>Collembola</taxon>
        <taxon>Entomobryomorpha</taxon>
        <taxon>Entomobryoidea</taxon>
        <taxon>Orchesellidae</taxon>
        <taxon>Orchesellinae</taxon>
        <taxon>Orchesella</taxon>
    </lineage>
</organism>
<feature type="domain" description="Retroviral polymerase SH3-like" evidence="2">
    <location>
        <begin position="12"/>
        <end position="67"/>
    </location>
</feature>
<feature type="region of interest" description="Disordered" evidence="1">
    <location>
        <begin position="75"/>
        <end position="132"/>
    </location>
</feature>
<protein>
    <submittedName>
        <fullName evidence="3">Retrovirus-related Pol polyprotein from transposon TNT 1-94</fullName>
    </submittedName>
</protein>
<keyword evidence="4" id="KW-1185">Reference proteome</keyword>
<dbReference type="OrthoDB" id="413361at2759"/>
<dbReference type="Pfam" id="PF25597">
    <property type="entry name" value="SH3_retrovirus"/>
    <property type="match status" value="1"/>
</dbReference>
<accession>A0A1D2MW00</accession>
<reference evidence="3 4" key="1">
    <citation type="journal article" date="2016" name="Genome Biol. Evol.">
        <title>Gene Family Evolution Reflects Adaptation to Soil Environmental Stressors in the Genome of the Collembolan Orchesella cincta.</title>
        <authorList>
            <person name="Faddeeva-Vakhrusheva A."/>
            <person name="Derks M.F."/>
            <person name="Anvar S.Y."/>
            <person name="Agamennone V."/>
            <person name="Suring W."/>
            <person name="Smit S."/>
            <person name="van Straalen N.M."/>
            <person name="Roelofs D."/>
        </authorList>
    </citation>
    <scope>NUCLEOTIDE SEQUENCE [LARGE SCALE GENOMIC DNA]</scope>
    <source>
        <tissue evidence="3">Mixed pool</tissue>
    </source>
</reference>
<evidence type="ECO:0000259" key="2">
    <source>
        <dbReference type="Pfam" id="PF25597"/>
    </source>
</evidence>
<evidence type="ECO:0000313" key="3">
    <source>
        <dbReference type="EMBL" id="ODM96964.1"/>
    </source>
</evidence>
<evidence type="ECO:0000313" key="4">
    <source>
        <dbReference type="Proteomes" id="UP000094527"/>
    </source>
</evidence>
<name>A0A1D2MW00_ORCCI</name>
<dbReference type="EMBL" id="LJIJ01000483">
    <property type="protein sequence ID" value="ODM96964.1"/>
    <property type="molecule type" value="Genomic_DNA"/>
</dbReference>
<evidence type="ECO:0000256" key="1">
    <source>
        <dbReference type="SAM" id="MobiDB-lite"/>
    </source>
</evidence>
<gene>
    <name evidence="3" type="ORF">Ocin01_09714</name>
</gene>
<dbReference type="Proteomes" id="UP000094527">
    <property type="component" value="Unassembled WGS sequence"/>
</dbReference>
<dbReference type="AlphaFoldDB" id="A0A1D2MW00"/>
<dbReference type="InterPro" id="IPR057670">
    <property type="entry name" value="SH3_retrovirus"/>
</dbReference>
<sequence>MVHLGHIKTFGCTAYKHVPKQQRGTWDAKSTKCILVGYDSNSNNYRLYDSERGNITIGRNVTFEEEAVEYVPVRVHSDCNSEEEDEDSGIGSTHVDEASDSETNNSMDTSEDNVAAESMDHSTSTSSSTTEKLITVKISANNKTYEAQIPENGEAPQK</sequence>